<feature type="compositionally biased region" description="Basic and acidic residues" evidence="1">
    <location>
        <begin position="121"/>
        <end position="135"/>
    </location>
</feature>
<dbReference type="AlphaFoldDB" id="A0A9P7GNR5"/>
<evidence type="ECO:0000313" key="3">
    <source>
        <dbReference type="EMBL" id="KAG5652655.1"/>
    </source>
</evidence>
<name>A0A9P7GNR5_9AGAR</name>
<keyword evidence="4" id="KW-1185">Reference proteome</keyword>
<comment type="caution">
    <text evidence="3">The sequence shown here is derived from an EMBL/GenBank/DDBJ whole genome shotgun (WGS) entry which is preliminary data.</text>
</comment>
<dbReference type="PROSITE" id="PS51673">
    <property type="entry name" value="SUZ"/>
    <property type="match status" value="1"/>
</dbReference>
<feature type="compositionally biased region" description="Low complexity" evidence="1">
    <location>
        <begin position="1"/>
        <end position="22"/>
    </location>
</feature>
<dbReference type="OrthoDB" id="5373615at2759"/>
<feature type="compositionally biased region" description="Basic and acidic residues" evidence="1">
    <location>
        <begin position="52"/>
        <end position="62"/>
    </location>
</feature>
<dbReference type="Proteomes" id="UP000717328">
    <property type="component" value="Unassembled WGS sequence"/>
</dbReference>
<dbReference type="InterPro" id="IPR039228">
    <property type="entry name" value="SZRD1"/>
</dbReference>
<feature type="compositionally biased region" description="Acidic residues" evidence="1">
    <location>
        <begin position="37"/>
        <end position="51"/>
    </location>
</feature>
<feature type="compositionally biased region" description="Polar residues" evidence="1">
    <location>
        <begin position="74"/>
        <end position="84"/>
    </location>
</feature>
<organism evidence="3 4">
    <name type="scientific">Sphagnurus paluster</name>
    <dbReference type="NCBI Taxonomy" id="117069"/>
    <lineage>
        <taxon>Eukaryota</taxon>
        <taxon>Fungi</taxon>
        <taxon>Dikarya</taxon>
        <taxon>Basidiomycota</taxon>
        <taxon>Agaricomycotina</taxon>
        <taxon>Agaricomycetes</taxon>
        <taxon>Agaricomycetidae</taxon>
        <taxon>Agaricales</taxon>
        <taxon>Tricholomatineae</taxon>
        <taxon>Lyophyllaceae</taxon>
        <taxon>Sphagnurus</taxon>
    </lineage>
</organism>
<reference evidence="3" key="1">
    <citation type="submission" date="2021-02" db="EMBL/GenBank/DDBJ databases">
        <authorList>
            <person name="Nieuwenhuis M."/>
            <person name="Van De Peppel L.J.J."/>
        </authorList>
    </citation>
    <scope>NUCLEOTIDE SEQUENCE</scope>
    <source>
        <strain evidence="3">D49</strain>
    </source>
</reference>
<feature type="region of interest" description="Disordered" evidence="1">
    <location>
        <begin position="1"/>
        <end position="218"/>
    </location>
</feature>
<accession>A0A9P7GNR5</accession>
<dbReference type="InterPro" id="IPR024771">
    <property type="entry name" value="SUZ"/>
</dbReference>
<sequence>MAAASSSSQQTSDSWEVPSHPSSSRRRPSAPAQPIPDDWDDDEPEEPQTEEDNQRIWEDANAKEPNPMPALIISPSSTSSNQVLSPPLAAFKPKMRILKRPVSNTSSNPTTPSSSTLAESLQEREARYQEARDRIFGSADGSKSPTSDTNMNDSSNSPNSSKDRRERRGQLSQNTNGVEVIRNPRGPPGVSADNFPPKGFGGERAKPPQSAGNSQVAR</sequence>
<proteinExistence type="predicted"/>
<feature type="domain" description="SUZ" evidence="2">
    <location>
        <begin position="67"/>
        <end position="140"/>
    </location>
</feature>
<reference evidence="3" key="2">
    <citation type="submission" date="2021-10" db="EMBL/GenBank/DDBJ databases">
        <title>Phylogenomics reveals ancestral predisposition of the termite-cultivated fungus Termitomyces towards a domesticated lifestyle.</title>
        <authorList>
            <person name="Auxier B."/>
            <person name="Grum-Grzhimaylo A."/>
            <person name="Cardenas M.E."/>
            <person name="Lodge J.D."/>
            <person name="Laessoe T."/>
            <person name="Pedersen O."/>
            <person name="Smith M.E."/>
            <person name="Kuyper T.W."/>
            <person name="Franco-Molano E.A."/>
            <person name="Baroni T.J."/>
            <person name="Aanen D.K."/>
        </authorList>
    </citation>
    <scope>NUCLEOTIDE SEQUENCE</scope>
    <source>
        <strain evidence="3">D49</strain>
    </source>
</reference>
<protein>
    <recommendedName>
        <fullName evidence="2">SUZ domain-containing protein</fullName>
    </recommendedName>
</protein>
<evidence type="ECO:0000259" key="2">
    <source>
        <dbReference type="PROSITE" id="PS51673"/>
    </source>
</evidence>
<evidence type="ECO:0000256" key="1">
    <source>
        <dbReference type="SAM" id="MobiDB-lite"/>
    </source>
</evidence>
<gene>
    <name evidence="3" type="ORF">H0H81_004211</name>
</gene>
<feature type="compositionally biased region" description="Low complexity" evidence="1">
    <location>
        <begin position="103"/>
        <end position="116"/>
    </location>
</feature>
<evidence type="ECO:0000313" key="4">
    <source>
        <dbReference type="Proteomes" id="UP000717328"/>
    </source>
</evidence>
<dbReference type="Pfam" id="PF12752">
    <property type="entry name" value="SUZ"/>
    <property type="match status" value="1"/>
</dbReference>
<feature type="compositionally biased region" description="Low complexity" evidence="1">
    <location>
        <begin position="144"/>
        <end position="160"/>
    </location>
</feature>
<dbReference type="EMBL" id="JABCKI010000108">
    <property type="protein sequence ID" value="KAG5652655.1"/>
    <property type="molecule type" value="Genomic_DNA"/>
</dbReference>
<dbReference type="PANTHER" id="PTHR31796">
    <property type="entry name" value="SUZ DOMAIN-CONTAINING PROTEIN 1"/>
    <property type="match status" value="1"/>
</dbReference>
<dbReference type="PANTHER" id="PTHR31796:SF2">
    <property type="entry name" value="SUZ DOMAIN-CONTAINING PROTEIN 1"/>
    <property type="match status" value="1"/>
</dbReference>